<gene>
    <name evidence="1" type="ORF">GJ697_01390</name>
</gene>
<keyword evidence="2" id="KW-1185">Reference proteome</keyword>
<evidence type="ECO:0000313" key="1">
    <source>
        <dbReference type="EMBL" id="MRX06485.1"/>
    </source>
</evidence>
<dbReference type="RefSeq" id="WP_154361816.1">
    <property type="nucleotide sequence ID" value="NZ_WKJM01000001.1"/>
</dbReference>
<name>A0A6L5Q9W0_9BURK</name>
<organism evidence="1 2">
    <name type="scientific">Duganella alba</name>
    <dbReference type="NCBI Taxonomy" id="2666081"/>
    <lineage>
        <taxon>Bacteria</taxon>
        <taxon>Pseudomonadati</taxon>
        <taxon>Pseudomonadota</taxon>
        <taxon>Betaproteobacteria</taxon>
        <taxon>Burkholderiales</taxon>
        <taxon>Oxalobacteraceae</taxon>
        <taxon>Telluria group</taxon>
        <taxon>Duganella</taxon>
    </lineage>
</organism>
<dbReference type="EMBL" id="WKJM01000001">
    <property type="protein sequence ID" value="MRX06485.1"/>
    <property type="molecule type" value="Genomic_DNA"/>
</dbReference>
<dbReference type="Proteomes" id="UP000481037">
    <property type="component" value="Unassembled WGS sequence"/>
</dbReference>
<evidence type="ECO:0000313" key="2">
    <source>
        <dbReference type="Proteomes" id="UP000481037"/>
    </source>
</evidence>
<dbReference type="Gene3D" id="1.10.260.40">
    <property type="entry name" value="lambda repressor-like DNA-binding domains"/>
    <property type="match status" value="1"/>
</dbReference>
<protein>
    <submittedName>
        <fullName evidence="1">Cro/Cl family transcriptional regulator</fullName>
    </submittedName>
</protein>
<dbReference type="GO" id="GO:0003677">
    <property type="term" value="F:DNA binding"/>
    <property type="evidence" value="ECO:0007669"/>
    <property type="project" value="InterPro"/>
</dbReference>
<accession>A0A6L5Q9W0</accession>
<dbReference type="InterPro" id="IPR010982">
    <property type="entry name" value="Lambda_DNA-bd_dom_sf"/>
</dbReference>
<reference evidence="1 2" key="1">
    <citation type="submission" date="2019-11" db="EMBL/GenBank/DDBJ databases">
        <title>Novel species isolated from a subtropical stream in China.</title>
        <authorList>
            <person name="Lu H."/>
        </authorList>
    </citation>
    <scope>NUCLEOTIDE SEQUENCE [LARGE SCALE GENOMIC DNA]</scope>
    <source>
        <strain evidence="1 2">FT25W</strain>
    </source>
</reference>
<sequence>MKSVKYLEAVREKYGLKTNAALALKLGKSEPAVHQYLKGGRVMDNETCLAVSMALEFDEHQTMQVIMAADIDRAEKAGQESLWTVFSKRMAATAASALLVAGVSLFLTPENAEARTYSPTSTVASQAIYVM</sequence>
<dbReference type="AlphaFoldDB" id="A0A6L5Q9W0"/>
<comment type="caution">
    <text evidence="1">The sequence shown here is derived from an EMBL/GenBank/DDBJ whole genome shotgun (WGS) entry which is preliminary data.</text>
</comment>
<proteinExistence type="predicted"/>